<gene>
    <name evidence="2" type="ORF">V5E97_36090</name>
</gene>
<accession>A0AAU7CF55</accession>
<dbReference type="RefSeq" id="WP_406696427.1">
    <property type="nucleotide sequence ID" value="NZ_CP155447.1"/>
</dbReference>
<dbReference type="AlphaFoldDB" id="A0AAU7CF55"/>
<reference evidence="2" key="1">
    <citation type="submission" date="2024-05" db="EMBL/GenBank/DDBJ databases">
        <title>Planctomycetes of the genus Singulisphaera possess chitinolytic capabilities.</title>
        <authorList>
            <person name="Ivanova A."/>
        </authorList>
    </citation>
    <scope>NUCLEOTIDE SEQUENCE</scope>
    <source>
        <strain evidence="2">Ch08T</strain>
    </source>
</reference>
<feature type="region of interest" description="Disordered" evidence="1">
    <location>
        <begin position="28"/>
        <end position="62"/>
    </location>
</feature>
<proteinExistence type="predicted"/>
<name>A0AAU7CF55_9BACT</name>
<dbReference type="EMBL" id="CP155447">
    <property type="protein sequence ID" value="XBH03688.1"/>
    <property type="molecule type" value="Genomic_DNA"/>
</dbReference>
<organism evidence="2">
    <name type="scientific">Singulisphaera sp. Ch08</name>
    <dbReference type="NCBI Taxonomy" id="3120278"/>
    <lineage>
        <taxon>Bacteria</taxon>
        <taxon>Pseudomonadati</taxon>
        <taxon>Planctomycetota</taxon>
        <taxon>Planctomycetia</taxon>
        <taxon>Isosphaerales</taxon>
        <taxon>Isosphaeraceae</taxon>
        <taxon>Singulisphaera</taxon>
    </lineage>
</organism>
<protein>
    <submittedName>
        <fullName evidence="2">Uncharacterized protein</fullName>
    </submittedName>
</protein>
<feature type="compositionally biased region" description="Basic residues" evidence="1">
    <location>
        <begin position="53"/>
        <end position="62"/>
    </location>
</feature>
<evidence type="ECO:0000313" key="2">
    <source>
        <dbReference type="EMBL" id="XBH03688.1"/>
    </source>
</evidence>
<evidence type="ECO:0000256" key="1">
    <source>
        <dbReference type="SAM" id="MobiDB-lite"/>
    </source>
</evidence>
<sequence length="62" mass="6521">MNDVLARDAPGQVEEAYHEVILELGPAGDGGGPAALARTASTAMPPPTFPPSTHRRKRAKSR</sequence>